<dbReference type="Proteomes" id="UP001476798">
    <property type="component" value="Unassembled WGS sequence"/>
</dbReference>
<accession>A0ABV0MQE0</accession>
<gene>
    <name evidence="1" type="ORF">GOODEAATRI_004316</name>
</gene>
<sequence length="132" mass="14836">MTVASNSIYRLFRSVSVDWFNNDLHKCDFFIISAEKVRSCGGVESATLLIVNLSRHLSLHCTSAWRLMQSSFSNEVVTMFALINAFGPHVAHKSATHCSVSTLDAVHSNHQGAVLFPHMEQKHFPSMRLNLY</sequence>
<dbReference type="EMBL" id="JAHRIO010010177">
    <property type="protein sequence ID" value="MEQ2160904.1"/>
    <property type="molecule type" value="Genomic_DNA"/>
</dbReference>
<evidence type="ECO:0000313" key="1">
    <source>
        <dbReference type="EMBL" id="MEQ2160904.1"/>
    </source>
</evidence>
<reference evidence="1 2" key="1">
    <citation type="submission" date="2021-06" db="EMBL/GenBank/DDBJ databases">
        <authorList>
            <person name="Palmer J.M."/>
        </authorList>
    </citation>
    <scope>NUCLEOTIDE SEQUENCE [LARGE SCALE GENOMIC DNA]</scope>
    <source>
        <strain evidence="1 2">GA_2019</strain>
        <tissue evidence="1">Muscle</tissue>
    </source>
</reference>
<organism evidence="1 2">
    <name type="scientific">Goodea atripinnis</name>
    <dbReference type="NCBI Taxonomy" id="208336"/>
    <lineage>
        <taxon>Eukaryota</taxon>
        <taxon>Metazoa</taxon>
        <taxon>Chordata</taxon>
        <taxon>Craniata</taxon>
        <taxon>Vertebrata</taxon>
        <taxon>Euteleostomi</taxon>
        <taxon>Actinopterygii</taxon>
        <taxon>Neopterygii</taxon>
        <taxon>Teleostei</taxon>
        <taxon>Neoteleostei</taxon>
        <taxon>Acanthomorphata</taxon>
        <taxon>Ovalentaria</taxon>
        <taxon>Atherinomorphae</taxon>
        <taxon>Cyprinodontiformes</taxon>
        <taxon>Goodeidae</taxon>
        <taxon>Goodea</taxon>
    </lineage>
</organism>
<keyword evidence="2" id="KW-1185">Reference proteome</keyword>
<protein>
    <submittedName>
        <fullName evidence="1">Uncharacterized protein</fullName>
    </submittedName>
</protein>
<evidence type="ECO:0000313" key="2">
    <source>
        <dbReference type="Proteomes" id="UP001476798"/>
    </source>
</evidence>
<comment type="caution">
    <text evidence="1">The sequence shown here is derived from an EMBL/GenBank/DDBJ whole genome shotgun (WGS) entry which is preliminary data.</text>
</comment>
<proteinExistence type="predicted"/>
<name>A0ABV0MQE0_9TELE</name>